<evidence type="ECO:0000256" key="1">
    <source>
        <dbReference type="SAM" id="MobiDB-lite"/>
    </source>
</evidence>
<keyword evidence="2" id="KW-0732">Signal</keyword>
<dbReference type="AlphaFoldDB" id="A0A6B8KFT7"/>
<evidence type="ECO:0000256" key="2">
    <source>
        <dbReference type="SAM" id="SignalP"/>
    </source>
</evidence>
<proteinExistence type="predicted"/>
<evidence type="ECO:0000313" key="3">
    <source>
        <dbReference type="EMBL" id="QGM45861.1"/>
    </source>
</evidence>
<organism evidence="3 4">
    <name type="scientific">Methylocystis heyeri</name>
    <dbReference type="NCBI Taxonomy" id="391905"/>
    <lineage>
        <taxon>Bacteria</taxon>
        <taxon>Pseudomonadati</taxon>
        <taxon>Pseudomonadota</taxon>
        <taxon>Alphaproteobacteria</taxon>
        <taxon>Hyphomicrobiales</taxon>
        <taxon>Methylocystaceae</taxon>
        <taxon>Methylocystis</taxon>
    </lineage>
</organism>
<dbReference type="RefSeq" id="WP_136496131.1">
    <property type="nucleotide sequence ID" value="NZ_CP046052.1"/>
</dbReference>
<dbReference type="KEGG" id="mhey:H2LOC_009180"/>
<gene>
    <name evidence="3" type="ORF">H2LOC_009180</name>
</gene>
<feature type="chain" id="PRO_5025683446" evidence="2">
    <location>
        <begin position="28"/>
        <end position="145"/>
    </location>
</feature>
<feature type="region of interest" description="Disordered" evidence="1">
    <location>
        <begin position="117"/>
        <end position="137"/>
    </location>
</feature>
<evidence type="ECO:0000313" key="4">
    <source>
        <dbReference type="Proteomes" id="UP000309061"/>
    </source>
</evidence>
<name>A0A6B8KFT7_9HYPH</name>
<keyword evidence="4" id="KW-1185">Reference proteome</keyword>
<feature type="region of interest" description="Disordered" evidence="1">
    <location>
        <begin position="28"/>
        <end position="66"/>
    </location>
</feature>
<protein>
    <submittedName>
        <fullName evidence="3">Uncharacterized protein</fullName>
    </submittedName>
</protein>
<sequence>MKTALTTPRAVVAATMLIAGMGSGALAQTSVRPLDGSGSRESFDYGPPSIPNPPRAQAQRGYGFNAPALRNPSYSIPIPTAPHVTQRYRLPMPVLQRPAHDYRFPMPTLQQPALNFNQLPPGQRQEAPTPDHHLQGPTLWRRFQF</sequence>
<dbReference type="Proteomes" id="UP000309061">
    <property type="component" value="Chromosome"/>
</dbReference>
<accession>A0A6B8KFT7</accession>
<feature type="signal peptide" evidence="2">
    <location>
        <begin position="1"/>
        <end position="27"/>
    </location>
</feature>
<reference evidence="3 4" key="1">
    <citation type="submission" date="2019-11" db="EMBL/GenBank/DDBJ databases">
        <title>The genome sequence of Methylocystis heyeri.</title>
        <authorList>
            <person name="Oshkin I.Y."/>
            <person name="Miroshnikov K."/>
            <person name="Dedysh S.N."/>
        </authorList>
    </citation>
    <scope>NUCLEOTIDE SEQUENCE [LARGE SCALE GENOMIC DNA]</scope>
    <source>
        <strain evidence="3 4">H2</strain>
    </source>
</reference>
<dbReference type="EMBL" id="CP046052">
    <property type="protein sequence ID" value="QGM45861.1"/>
    <property type="molecule type" value="Genomic_DNA"/>
</dbReference>